<dbReference type="EMBL" id="LJCR01000146">
    <property type="protein sequence ID" value="KPV53939.1"/>
    <property type="molecule type" value="Genomic_DNA"/>
</dbReference>
<dbReference type="InterPro" id="IPR000182">
    <property type="entry name" value="GNAT_dom"/>
</dbReference>
<dbReference type="Gene3D" id="3.40.630.30">
    <property type="match status" value="1"/>
</dbReference>
<dbReference type="Pfam" id="PF13302">
    <property type="entry name" value="Acetyltransf_3"/>
    <property type="match status" value="1"/>
</dbReference>
<organism evidence="2 3">
    <name type="scientific">Kouleothrix aurantiaca</name>
    <dbReference type="NCBI Taxonomy" id="186479"/>
    <lineage>
        <taxon>Bacteria</taxon>
        <taxon>Bacillati</taxon>
        <taxon>Chloroflexota</taxon>
        <taxon>Chloroflexia</taxon>
        <taxon>Chloroflexales</taxon>
        <taxon>Roseiflexineae</taxon>
        <taxon>Roseiflexaceae</taxon>
        <taxon>Kouleothrix</taxon>
    </lineage>
</organism>
<dbReference type="PROSITE" id="PS51186">
    <property type="entry name" value="GNAT"/>
    <property type="match status" value="1"/>
</dbReference>
<dbReference type="InterPro" id="IPR016181">
    <property type="entry name" value="Acyl_CoA_acyltransferase"/>
</dbReference>
<dbReference type="AlphaFoldDB" id="A0A0P9DKC0"/>
<evidence type="ECO:0000313" key="2">
    <source>
        <dbReference type="EMBL" id="KPV53939.1"/>
    </source>
</evidence>
<proteinExistence type="predicted"/>
<dbReference type="PATRIC" id="fig|186479.3.peg.1870"/>
<dbReference type="PANTHER" id="PTHR43792">
    <property type="entry name" value="GNAT FAMILY, PUTATIVE (AFU_ORTHOLOGUE AFUA_3G00765)-RELATED-RELATED"/>
    <property type="match status" value="1"/>
</dbReference>
<reference evidence="2 3" key="1">
    <citation type="submission" date="2015-09" db="EMBL/GenBank/DDBJ databases">
        <title>Draft genome sequence of Kouleothrix aurantiaca JCM 19913.</title>
        <authorList>
            <person name="Hemp J."/>
        </authorList>
    </citation>
    <scope>NUCLEOTIDE SEQUENCE [LARGE SCALE GENOMIC DNA]</scope>
    <source>
        <strain evidence="2 3">COM-B</strain>
    </source>
</reference>
<evidence type="ECO:0000259" key="1">
    <source>
        <dbReference type="PROSITE" id="PS51186"/>
    </source>
</evidence>
<evidence type="ECO:0000313" key="3">
    <source>
        <dbReference type="Proteomes" id="UP000050509"/>
    </source>
</evidence>
<dbReference type="Proteomes" id="UP000050509">
    <property type="component" value="Unassembled WGS sequence"/>
</dbReference>
<dbReference type="InterPro" id="IPR051531">
    <property type="entry name" value="N-acetyltransferase"/>
</dbReference>
<name>A0A0P9DKC0_9CHLR</name>
<dbReference type="PANTHER" id="PTHR43792:SF1">
    <property type="entry name" value="N-ACETYLTRANSFERASE DOMAIN-CONTAINING PROTEIN"/>
    <property type="match status" value="1"/>
</dbReference>
<feature type="domain" description="N-acetyltransferase" evidence="1">
    <location>
        <begin position="14"/>
        <end position="183"/>
    </location>
</feature>
<sequence length="195" mass="22634">MTHADNFRIVTPRLLLRDFVAEDWPAVHAYVSDPEVVRYLMFPPQSEDGTRQYVARMMGYAHEQPRTRFYLAIVRQQEQEVIGNINLACSGGELGEAQQGSFSYQLRHDMWGQGFATEAMRAILQFGFATLKLHRISDFADPANHASMRVMEKLGMRREGHMVQNYYTKKRWRDSVVYAILAEEWRAQQAAQTQE</sequence>
<keyword evidence="3" id="KW-1185">Reference proteome</keyword>
<accession>A0A0P9DKC0</accession>
<gene>
    <name evidence="2" type="ORF">SE17_06725</name>
</gene>
<comment type="caution">
    <text evidence="2">The sequence shown here is derived from an EMBL/GenBank/DDBJ whole genome shotgun (WGS) entry which is preliminary data.</text>
</comment>
<protein>
    <recommendedName>
        <fullName evidence="1">N-acetyltransferase domain-containing protein</fullName>
    </recommendedName>
</protein>
<dbReference type="SUPFAM" id="SSF55729">
    <property type="entry name" value="Acyl-CoA N-acyltransferases (Nat)"/>
    <property type="match status" value="1"/>
</dbReference>
<dbReference type="GO" id="GO:0016747">
    <property type="term" value="F:acyltransferase activity, transferring groups other than amino-acyl groups"/>
    <property type="evidence" value="ECO:0007669"/>
    <property type="project" value="InterPro"/>
</dbReference>